<dbReference type="InterPro" id="IPR029063">
    <property type="entry name" value="SAM-dependent_MTases_sf"/>
</dbReference>
<feature type="domain" description="Methyltransferase small" evidence="3">
    <location>
        <begin position="30"/>
        <end position="113"/>
    </location>
</feature>
<dbReference type="Gene3D" id="3.40.50.150">
    <property type="entry name" value="Vaccinia Virus protein VP39"/>
    <property type="match status" value="1"/>
</dbReference>
<evidence type="ECO:0000256" key="1">
    <source>
        <dbReference type="ARBA" id="ARBA00022603"/>
    </source>
</evidence>
<dbReference type="InterPro" id="IPR046977">
    <property type="entry name" value="RsmC/RlmG"/>
</dbReference>
<proteinExistence type="predicted"/>
<dbReference type="PANTHER" id="PTHR47816:SF4">
    <property type="entry name" value="RIBOSOMAL RNA SMALL SUBUNIT METHYLTRANSFERASE C"/>
    <property type="match status" value="1"/>
</dbReference>
<dbReference type="Pfam" id="PF05175">
    <property type="entry name" value="MTS"/>
    <property type="match status" value="1"/>
</dbReference>
<accession>A0A382XIJ9</accession>
<dbReference type="AlphaFoldDB" id="A0A382XIJ9"/>
<evidence type="ECO:0000259" key="3">
    <source>
        <dbReference type="Pfam" id="PF05175"/>
    </source>
</evidence>
<dbReference type="SUPFAM" id="SSF53335">
    <property type="entry name" value="S-adenosyl-L-methionine-dependent methyltransferases"/>
    <property type="match status" value="1"/>
</dbReference>
<keyword evidence="2" id="KW-0808">Transferase</keyword>
<dbReference type="EMBL" id="UINC01167980">
    <property type="protein sequence ID" value="SVD70773.1"/>
    <property type="molecule type" value="Genomic_DNA"/>
</dbReference>
<sequence>LIEFKLENGFKIDLETSEKVFTPTGTTEAVIEAVLENNKEKKKTLDLGCGCGVIGLSLFANGLINEPLYSSDLSETAVEDVKKNAKQKSCKIIAKKSNLFSEWKDEKFEMIVCTVSQIAEEVAPISPWFSVT</sequence>
<dbReference type="GO" id="GO:0032259">
    <property type="term" value="P:methylation"/>
    <property type="evidence" value="ECO:0007669"/>
    <property type="project" value="UniProtKB-KW"/>
</dbReference>
<name>A0A382XIJ9_9ZZZZ</name>
<reference evidence="4" key="1">
    <citation type="submission" date="2018-05" db="EMBL/GenBank/DDBJ databases">
        <authorList>
            <person name="Lanie J.A."/>
            <person name="Ng W.-L."/>
            <person name="Kazmierczak K.M."/>
            <person name="Andrzejewski T.M."/>
            <person name="Davidsen T.M."/>
            <person name="Wayne K.J."/>
            <person name="Tettelin H."/>
            <person name="Glass J.I."/>
            <person name="Rusch D."/>
            <person name="Podicherti R."/>
            <person name="Tsui H.-C.T."/>
            <person name="Winkler M.E."/>
        </authorList>
    </citation>
    <scope>NUCLEOTIDE SEQUENCE</scope>
</reference>
<organism evidence="4">
    <name type="scientific">marine metagenome</name>
    <dbReference type="NCBI Taxonomy" id="408172"/>
    <lineage>
        <taxon>unclassified sequences</taxon>
        <taxon>metagenomes</taxon>
        <taxon>ecological metagenomes</taxon>
    </lineage>
</organism>
<dbReference type="InterPro" id="IPR007848">
    <property type="entry name" value="Small_mtfrase_dom"/>
</dbReference>
<feature type="non-terminal residue" evidence="4">
    <location>
        <position position="1"/>
    </location>
</feature>
<dbReference type="GO" id="GO:0008757">
    <property type="term" value="F:S-adenosylmethionine-dependent methyltransferase activity"/>
    <property type="evidence" value="ECO:0007669"/>
    <property type="project" value="InterPro"/>
</dbReference>
<keyword evidence="1" id="KW-0489">Methyltransferase</keyword>
<protein>
    <recommendedName>
        <fullName evidence="3">Methyltransferase small domain-containing protein</fullName>
    </recommendedName>
</protein>
<evidence type="ECO:0000256" key="2">
    <source>
        <dbReference type="ARBA" id="ARBA00022679"/>
    </source>
</evidence>
<gene>
    <name evidence="4" type="ORF">METZ01_LOCUS423627</name>
</gene>
<dbReference type="CDD" id="cd02440">
    <property type="entry name" value="AdoMet_MTases"/>
    <property type="match status" value="1"/>
</dbReference>
<dbReference type="PANTHER" id="PTHR47816">
    <property type="entry name" value="RIBOSOMAL RNA SMALL SUBUNIT METHYLTRANSFERASE C"/>
    <property type="match status" value="1"/>
</dbReference>
<evidence type="ECO:0000313" key="4">
    <source>
        <dbReference type="EMBL" id="SVD70773.1"/>
    </source>
</evidence>
<feature type="non-terminal residue" evidence="4">
    <location>
        <position position="132"/>
    </location>
</feature>